<keyword evidence="3" id="KW-0732">Signal</keyword>
<proteinExistence type="inferred from homology"/>
<dbReference type="PANTHER" id="PTHR43574">
    <property type="entry name" value="EPIMERASE-RELATED"/>
    <property type="match status" value="1"/>
</dbReference>
<gene>
    <name evidence="4" type="ORF">HJC23_009167</name>
</gene>
<dbReference type="Proteomes" id="UP001516023">
    <property type="component" value="Unassembled WGS sequence"/>
</dbReference>
<dbReference type="AlphaFoldDB" id="A0ABD3PM72"/>
<protein>
    <recommendedName>
        <fullName evidence="6">NAD(P)-binding domain-containing protein</fullName>
    </recommendedName>
</protein>
<comment type="similarity">
    <text evidence="1">Belongs to the NAD(P)-dependent epimerase/dehydratase family.</text>
</comment>
<keyword evidence="5" id="KW-1185">Reference proteome</keyword>
<evidence type="ECO:0000256" key="3">
    <source>
        <dbReference type="SAM" id="SignalP"/>
    </source>
</evidence>
<evidence type="ECO:0008006" key="6">
    <source>
        <dbReference type="Google" id="ProtNLM"/>
    </source>
</evidence>
<name>A0ABD3PM72_9STRA</name>
<dbReference type="InterPro" id="IPR036291">
    <property type="entry name" value="NAD(P)-bd_dom_sf"/>
</dbReference>
<organism evidence="4 5">
    <name type="scientific">Cyclotella cryptica</name>
    <dbReference type="NCBI Taxonomy" id="29204"/>
    <lineage>
        <taxon>Eukaryota</taxon>
        <taxon>Sar</taxon>
        <taxon>Stramenopiles</taxon>
        <taxon>Ochrophyta</taxon>
        <taxon>Bacillariophyta</taxon>
        <taxon>Coscinodiscophyceae</taxon>
        <taxon>Thalassiosirophycidae</taxon>
        <taxon>Stephanodiscales</taxon>
        <taxon>Stephanodiscaceae</taxon>
        <taxon>Cyclotella</taxon>
    </lineage>
</organism>
<evidence type="ECO:0000256" key="1">
    <source>
        <dbReference type="ARBA" id="ARBA00007637"/>
    </source>
</evidence>
<reference evidence="4 5" key="1">
    <citation type="journal article" date="2020" name="G3 (Bethesda)">
        <title>Improved Reference Genome for Cyclotella cryptica CCMP332, a Model for Cell Wall Morphogenesis, Salinity Adaptation, and Lipid Production in Diatoms (Bacillariophyta).</title>
        <authorList>
            <person name="Roberts W.R."/>
            <person name="Downey K.M."/>
            <person name="Ruck E.C."/>
            <person name="Traller J.C."/>
            <person name="Alverson A.J."/>
        </authorList>
    </citation>
    <scope>NUCLEOTIDE SEQUENCE [LARGE SCALE GENOMIC DNA]</scope>
    <source>
        <strain evidence="4 5">CCMP332</strain>
    </source>
</reference>
<dbReference type="SUPFAM" id="SSF51735">
    <property type="entry name" value="NAD(P)-binding Rossmann-fold domains"/>
    <property type="match status" value="1"/>
</dbReference>
<dbReference type="EMBL" id="JABMIG020000157">
    <property type="protein sequence ID" value="KAL3788361.1"/>
    <property type="molecule type" value="Genomic_DNA"/>
</dbReference>
<feature type="signal peptide" evidence="3">
    <location>
        <begin position="1"/>
        <end position="19"/>
    </location>
</feature>
<sequence>MTAPFNALLLLLLTISSHAFPPLKSSNAAPTTRLSMSSSSTSQQQSSVAIVGMGVLGTSLARQLLESKEYTRITGITKSTARHDAIRNALCLHDIYDGRLSLKTMEEASASEEQFRDVVFCAPPSGFEDYPSAVASASKLRSSTLGGSFVFTSSGGVYPDSLDGEIVDESTPLEESDPRKARGIGAEKACLREGGCALRLAGLYTLERGAHNYWLEKTDGIVKGREDGIINLLHYDDAAASCLAALRVGPQVNANKIFLISDGHPTTRRGICESALKSARYRGCGMPKFEGAEGEKRGKIYDGSWSDKTLGWRARFASFDAFMESMA</sequence>
<evidence type="ECO:0000256" key="2">
    <source>
        <dbReference type="ARBA" id="ARBA00023027"/>
    </source>
</evidence>
<accession>A0ABD3PM72</accession>
<dbReference type="Gene3D" id="3.40.50.720">
    <property type="entry name" value="NAD(P)-binding Rossmann-like Domain"/>
    <property type="match status" value="1"/>
</dbReference>
<evidence type="ECO:0000313" key="5">
    <source>
        <dbReference type="Proteomes" id="UP001516023"/>
    </source>
</evidence>
<feature type="chain" id="PRO_5044874068" description="NAD(P)-binding domain-containing protein" evidence="3">
    <location>
        <begin position="20"/>
        <end position="327"/>
    </location>
</feature>
<keyword evidence="2" id="KW-0520">NAD</keyword>
<evidence type="ECO:0000313" key="4">
    <source>
        <dbReference type="EMBL" id="KAL3788361.1"/>
    </source>
</evidence>
<comment type="caution">
    <text evidence="4">The sequence shown here is derived from an EMBL/GenBank/DDBJ whole genome shotgun (WGS) entry which is preliminary data.</text>
</comment>